<dbReference type="OrthoDB" id="189220at2759"/>
<dbReference type="AlphaFoldDB" id="A0A7I8W382"/>
<reference evidence="2 3" key="1">
    <citation type="submission" date="2020-08" db="EMBL/GenBank/DDBJ databases">
        <authorList>
            <person name="Hejnol A."/>
        </authorList>
    </citation>
    <scope>NUCLEOTIDE SEQUENCE [LARGE SCALE GENOMIC DNA]</scope>
</reference>
<feature type="region of interest" description="Disordered" evidence="1">
    <location>
        <begin position="212"/>
        <end position="268"/>
    </location>
</feature>
<feature type="compositionally biased region" description="Polar residues" evidence="1">
    <location>
        <begin position="1"/>
        <end position="17"/>
    </location>
</feature>
<dbReference type="Proteomes" id="UP000549394">
    <property type="component" value="Unassembled WGS sequence"/>
</dbReference>
<feature type="region of interest" description="Disordered" evidence="1">
    <location>
        <begin position="336"/>
        <end position="355"/>
    </location>
</feature>
<feature type="region of interest" description="Disordered" evidence="1">
    <location>
        <begin position="1"/>
        <end position="31"/>
    </location>
</feature>
<proteinExistence type="predicted"/>
<keyword evidence="3" id="KW-1185">Reference proteome</keyword>
<evidence type="ECO:0000256" key="1">
    <source>
        <dbReference type="SAM" id="MobiDB-lite"/>
    </source>
</evidence>
<evidence type="ECO:0000313" key="3">
    <source>
        <dbReference type="Proteomes" id="UP000549394"/>
    </source>
</evidence>
<comment type="caution">
    <text evidence="2">The sequence shown here is derived from an EMBL/GenBank/DDBJ whole genome shotgun (WGS) entry which is preliminary data.</text>
</comment>
<organism evidence="2 3">
    <name type="scientific">Dimorphilus gyrociliatus</name>
    <dbReference type="NCBI Taxonomy" id="2664684"/>
    <lineage>
        <taxon>Eukaryota</taxon>
        <taxon>Metazoa</taxon>
        <taxon>Spiralia</taxon>
        <taxon>Lophotrochozoa</taxon>
        <taxon>Annelida</taxon>
        <taxon>Polychaeta</taxon>
        <taxon>Polychaeta incertae sedis</taxon>
        <taxon>Dinophilidae</taxon>
        <taxon>Dimorphilus</taxon>
    </lineage>
</organism>
<feature type="compositionally biased region" description="Polar residues" evidence="1">
    <location>
        <begin position="224"/>
        <end position="253"/>
    </location>
</feature>
<protein>
    <submittedName>
        <fullName evidence="2">DgyrCDS11053</fullName>
    </submittedName>
</protein>
<dbReference type="EMBL" id="CAJFCJ010000018">
    <property type="protein sequence ID" value="CAD5122644.1"/>
    <property type="molecule type" value="Genomic_DNA"/>
</dbReference>
<accession>A0A7I8W382</accession>
<name>A0A7I8W382_9ANNE</name>
<evidence type="ECO:0000313" key="2">
    <source>
        <dbReference type="EMBL" id="CAD5122644.1"/>
    </source>
</evidence>
<gene>
    <name evidence="2" type="ORF">DGYR_LOCUS10434</name>
</gene>
<sequence length="355" mass="40136">MSLSPSTVSAPNKTLRVTRNEKSDTVIHSSSVKQTEKLVIDNGRVKSAPFVIRKAKKMPPNSLGKMKVNRNYSRHNSQQASPKDFLFVSKLEKNYFSDSEVYKEKIKRNKYPKSKDEDIERREMDDKLLPLLNTNKTTADSRRNDNILKSTTEKLQSIEQKLNVSKISSVEILSKILGALQFQSPTKSARVYRFRKERSFIIQMPNGDFYEVANSPDKRGGESPLSTTKNGQLSRSGSLTVLKRPTSSQSSDRPLSRHGSKASTQFSLESNSYSSVDLGNEKLPDINTAEASRVCSVRLRHIIKKIEKDDISREDLIKNLAYAASVLEATYIDETKKRKNPTQSLTSSIRNDDLR</sequence>